<accession>A0A108C8D2</accession>
<name>A0A108C8D2_9BURK</name>
<dbReference type="GO" id="GO:0003676">
    <property type="term" value="F:nucleic acid binding"/>
    <property type="evidence" value="ECO:0007669"/>
    <property type="project" value="InterPro"/>
</dbReference>
<evidence type="ECO:0000313" key="3">
    <source>
        <dbReference type="Proteomes" id="UP000065504"/>
    </source>
</evidence>
<organism evidence="2 3">
    <name type="scientific">Burkholderia ubonensis</name>
    <dbReference type="NCBI Taxonomy" id="101571"/>
    <lineage>
        <taxon>Bacteria</taxon>
        <taxon>Pseudomonadati</taxon>
        <taxon>Pseudomonadota</taxon>
        <taxon>Betaproteobacteria</taxon>
        <taxon>Burkholderiales</taxon>
        <taxon>Burkholderiaceae</taxon>
        <taxon>Burkholderia</taxon>
        <taxon>Burkholderia cepacia complex</taxon>
    </lineage>
</organism>
<dbReference type="SUPFAM" id="SSF53098">
    <property type="entry name" value="Ribonuclease H-like"/>
    <property type="match status" value="1"/>
</dbReference>
<dbReference type="PROSITE" id="PS50994">
    <property type="entry name" value="INTEGRASE"/>
    <property type="match status" value="1"/>
</dbReference>
<comment type="caution">
    <text evidence="2">The sequence shown here is derived from an EMBL/GenBank/DDBJ whole genome shotgun (WGS) entry which is preliminary data.</text>
</comment>
<dbReference type="InterPro" id="IPR012337">
    <property type="entry name" value="RNaseH-like_sf"/>
</dbReference>
<dbReference type="InterPro" id="IPR001584">
    <property type="entry name" value="Integrase_cat-core"/>
</dbReference>
<dbReference type="InterPro" id="IPR036397">
    <property type="entry name" value="RNaseH_sf"/>
</dbReference>
<reference evidence="2 3" key="1">
    <citation type="submission" date="2015-11" db="EMBL/GenBank/DDBJ databases">
        <title>Expanding the genomic diversity of Burkholderia species for the development of highly accurate diagnostics.</title>
        <authorList>
            <person name="Sahl J."/>
            <person name="Keim P."/>
            <person name="Wagner D."/>
        </authorList>
    </citation>
    <scope>NUCLEOTIDE SEQUENCE [LARGE SCALE GENOMIC DNA]</scope>
    <source>
        <strain evidence="2 3">MSMB782WGS</strain>
    </source>
</reference>
<gene>
    <name evidence="2" type="ORF">WM16_21705</name>
</gene>
<protein>
    <recommendedName>
        <fullName evidence="1">Integrase catalytic domain-containing protein</fullName>
    </recommendedName>
</protein>
<dbReference type="AlphaFoldDB" id="A0A108C8D2"/>
<sequence>MLYALFDRLETPPSTRQRILEAFRQPARWTVPKPHAAPSRLPCPKMGMYVNVANALERRAALSYMFDDQVVGYLDGAISLNIAYPSRNGQTIHYNHVPAFLVMTADQLYLDDWLPFARTEKSAQQSGGRFVVGNQTRSPQFEAAAIALGLTYRLRTDRELSDRVSRNQDFLRTYLLDSGSVERGFDRELAEFFQSNGYATLGELFDALPHRAKDDFYLALAERRILSDWSSAFVKDCNRFMVFRDAVTLDLYQHSSAQPANDGLPPWHRELLAVGAKLTLAGTHYTVAASGNLEVLLQSEEDHEPLILRQSFVEQAYASGTLVLIDRVDDPPGLTVDSPWRCASTRAVQHAQKMRDLLAAWEAGDRSAAVREYSDRTYREYARKKREATACGSDVLAAFLPRWQARGNRLIKVKPEVDELMTKAIEEKYETLTGKSKWFVYGELCDELAEIGETVSKQTFLKRINRENGARMERKRRGRKAAYQVTPLHWTMNRETPVHGDYPMQFVHIDHTPLEIEVVSMETGETLGRPYLTLLICAYSRRILGFYLSLLSPRYLSCMAAVLDMIRRFGRVPATLIFDGGAEFGSRDFFNLLNFLRIEAKSRPASACRYGAVIERYFGVTQTMLLHNLPGNTKMRRCVRELTAETNPARLARLTLPDLYEGLERFFFDIYDTRRHGTLRASPRSFYETGMLSSGERLNRLKRYADCIPHAFPTAHGTTRILDAQRGLRLNYDWYRNPRLESARYHQRPVEVKIHLLRPEIAYARVDGEWIPMYSTRWRLDEQATDFVSQARAEERLVLCRRTHASHQQAIVKTTRLAKQMIEPERHRLPIVTLPPTVPPLAVDRLDESESRGVSMESVFEKLAAGGVHGRRYPIEGTH</sequence>
<dbReference type="Gene3D" id="3.30.420.10">
    <property type="entry name" value="Ribonuclease H-like superfamily/Ribonuclease H"/>
    <property type="match status" value="1"/>
</dbReference>
<evidence type="ECO:0000259" key="1">
    <source>
        <dbReference type="PROSITE" id="PS50994"/>
    </source>
</evidence>
<dbReference type="EMBL" id="LPLU01000108">
    <property type="protein sequence ID" value="KWK69869.1"/>
    <property type="molecule type" value="Genomic_DNA"/>
</dbReference>
<proteinExistence type="predicted"/>
<evidence type="ECO:0000313" key="2">
    <source>
        <dbReference type="EMBL" id="KWK69869.1"/>
    </source>
</evidence>
<feature type="domain" description="Integrase catalytic" evidence="1">
    <location>
        <begin position="499"/>
        <end position="691"/>
    </location>
</feature>
<dbReference type="Proteomes" id="UP000065504">
    <property type="component" value="Unassembled WGS sequence"/>
</dbReference>
<dbReference type="GO" id="GO:0015074">
    <property type="term" value="P:DNA integration"/>
    <property type="evidence" value="ECO:0007669"/>
    <property type="project" value="InterPro"/>
</dbReference>